<dbReference type="AlphaFoldDB" id="A0A4R1LCB5"/>
<accession>A0A4R1LCB5</accession>
<evidence type="ECO:0000313" key="2">
    <source>
        <dbReference type="Proteomes" id="UP000295210"/>
    </source>
</evidence>
<dbReference type="RefSeq" id="WP_131990830.1">
    <property type="nucleotide sequence ID" value="NZ_SMGK01000001.1"/>
</dbReference>
<organism evidence="1 2">
    <name type="scientific">Acidipila rosea</name>
    <dbReference type="NCBI Taxonomy" id="768535"/>
    <lineage>
        <taxon>Bacteria</taxon>
        <taxon>Pseudomonadati</taxon>
        <taxon>Acidobacteriota</taxon>
        <taxon>Terriglobia</taxon>
        <taxon>Terriglobales</taxon>
        <taxon>Acidobacteriaceae</taxon>
        <taxon>Acidipila</taxon>
    </lineage>
</organism>
<comment type="caution">
    <text evidence="1">The sequence shown here is derived from an EMBL/GenBank/DDBJ whole genome shotgun (WGS) entry which is preliminary data.</text>
</comment>
<dbReference type="EMBL" id="SMGK01000001">
    <property type="protein sequence ID" value="TCK75227.1"/>
    <property type="molecule type" value="Genomic_DNA"/>
</dbReference>
<proteinExistence type="predicted"/>
<evidence type="ECO:0000313" key="1">
    <source>
        <dbReference type="EMBL" id="TCK75227.1"/>
    </source>
</evidence>
<protein>
    <submittedName>
        <fullName evidence="1">Uncharacterized protein</fullName>
    </submittedName>
</protein>
<keyword evidence="2" id="KW-1185">Reference proteome</keyword>
<name>A0A4R1LCB5_9BACT</name>
<reference evidence="1 2" key="1">
    <citation type="submission" date="2019-03" db="EMBL/GenBank/DDBJ databases">
        <title>Genomic Encyclopedia of Type Strains, Phase IV (KMG-IV): sequencing the most valuable type-strain genomes for metagenomic binning, comparative biology and taxonomic classification.</title>
        <authorList>
            <person name="Goeker M."/>
        </authorList>
    </citation>
    <scope>NUCLEOTIDE SEQUENCE [LARGE SCALE GENOMIC DNA]</scope>
    <source>
        <strain evidence="1 2">DSM 103428</strain>
    </source>
</reference>
<dbReference type="Proteomes" id="UP000295210">
    <property type="component" value="Unassembled WGS sequence"/>
</dbReference>
<sequence>MTNKVIDRYSIELEMPADLAQPALPVRCIATNMEDGSTTEAWLTLESTRALLNFAYGHEKNIVDSWFQQLQDHHYADLIAQHGATKPIRCIFNSAEILPFGFKQEELRPWRDEIEA</sequence>
<gene>
    <name evidence="1" type="ORF">C7378_0207</name>
</gene>